<dbReference type="Pfam" id="PF07811">
    <property type="entry name" value="TadE"/>
    <property type="match status" value="1"/>
</dbReference>
<dbReference type="KEGG" id="broo:brsh051_10360"/>
<dbReference type="Proteomes" id="UP001431656">
    <property type="component" value="Chromosome"/>
</dbReference>
<dbReference type="EMBL" id="AP028056">
    <property type="protein sequence ID" value="BEH01755.1"/>
    <property type="molecule type" value="Genomic_DNA"/>
</dbReference>
<sequence>MVIALPVVLTVLFLAVQAGTWFHARSIALASAQSGARTSAMLNSSLEAGLSSARSFAADVGGTTLTGVTVTGDRTATSTTVTVTGHSVRLVPFMDVTVSQSATLPVERYTR</sequence>
<evidence type="ECO:0000313" key="2">
    <source>
        <dbReference type="EMBL" id="BEH01755.1"/>
    </source>
</evidence>
<organism evidence="2 3">
    <name type="scientific">Brooklawnia propionicigenes</name>
    <dbReference type="NCBI Taxonomy" id="3041175"/>
    <lineage>
        <taxon>Bacteria</taxon>
        <taxon>Bacillati</taxon>
        <taxon>Actinomycetota</taxon>
        <taxon>Actinomycetes</taxon>
        <taxon>Propionibacteriales</taxon>
        <taxon>Propionibacteriaceae</taxon>
        <taxon>Brooklawnia</taxon>
    </lineage>
</organism>
<protein>
    <recommendedName>
        <fullName evidence="1">TadE-like domain-containing protein</fullName>
    </recommendedName>
</protein>
<evidence type="ECO:0000313" key="3">
    <source>
        <dbReference type="Proteomes" id="UP001431656"/>
    </source>
</evidence>
<dbReference type="InterPro" id="IPR012495">
    <property type="entry name" value="TadE-like_dom"/>
</dbReference>
<evidence type="ECO:0000259" key="1">
    <source>
        <dbReference type="Pfam" id="PF07811"/>
    </source>
</evidence>
<name>A0AAN0KHG8_9ACTN</name>
<keyword evidence="3" id="KW-1185">Reference proteome</keyword>
<dbReference type="AlphaFoldDB" id="A0AAN0KHG8"/>
<feature type="domain" description="TadE-like" evidence="1">
    <location>
        <begin position="1"/>
        <end position="37"/>
    </location>
</feature>
<accession>A0AAN0KHG8</accession>
<reference evidence="2" key="1">
    <citation type="journal article" date="2024" name="Int. J. Syst. Evol. Microbiol.">
        <title>Brooklawnia propionicigenes sp. nov., a facultatively anaerobic, propionate-producing bacterium isolated from a methanogenic reactor treating waste from cattle farms.</title>
        <authorList>
            <person name="Akita Y."/>
            <person name="Ueki A."/>
            <person name="Tonouchi A."/>
            <person name="Sugawara Y."/>
            <person name="Honma S."/>
            <person name="Kaku N."/>
            <person name="Ueki K."/>
        </authorList>
    </citation>
    <scope>NUCLEOTIDE SEQUENCE</scope>
    <source>
        <strain evidence="2">SH051</strain>
    </source>
</reference>
<gene>
    <name evidence="2" type="ORF">brsh051_10360</name>
</gene>
<proteinExistence type="predicted"/>